<dbReference type="Gene3D" id="3.40.525.10">
    <property type="entry name" value="CRAL-TRIO lipid binding domain"/>
    <property type="match status" value="1"/>
</dbReference>
<dbReference type="OMA" id="ANHFPER"/>
<reference evidence="2" key="2">
    <citation type="submission" date="2024-10" db="UniProtKB">
        <authorList>
            <consortium name="EnsemblProtists"/>
        </authorList>
    </citation>
    <scope>IDENTIFICATION</scope>
</reference>
<reference evidence="3" key="1">
    <citation type="journal article" date="2013" name="Nature">
        <title>Pan genome of the phytoplankton Emiliania underpins its global distribution.</title>
        <authorList>
            <person name="Read B.A."/>
            <person name="Kegel J."/>
            <person name="Klute M.J."/>
            <person name="Kuo A."/>
            <person name="Lefebvre S.C."/>
            <person name="Maumus F."/>
            <person name="Mayer C."/>
            <person name="Miller J."/>
            <person name="Monier A."/>
            <person name="Salamov A."/>
            <person name="Young J."/>
            <person name="Aguilar M."/>
            <person name="Claverie J.M."/>
            <person name="Frickenhaus S."/>
            <person name="Gonzalez K."/>
            <person name="Herman E.K."/>
            <person name="Lin Y.C."/>
            <person name="Napier J."/>
            <person name="Ogata H."/>
            <person name="Sarno A.F."/>
            <person name="Shmutz J."/>
            <person name="Schroeder D."/>
            <person name="de Vargas C."/>
            <person name="Verret F."/>
            <person name="von Dassow P."/>
            <person name="Valentin K."/>
            <person name="Van de Peer Y."/>
            <person name="Wheeler G."/>
            <person name="Dacks J.B."/>
            <person name="Delwiche C.F."/>
            <person name="Dyhrman S.T."/>
            <person name="Glockner G."/>
            <person name="John U."/>
            <person name="Richards T."/>
            <person name="Worden A.Z."/>
            <person name="Zhang X."/>
            <person name="Grigoriev I.V."/>
            <person name="Allen A.E."/>
            <person name="Bidle K."/>
            <person name="Borodovsky M."/>
            <person name="Bowler C."/>
            <person name="Brownlee C."/>
            <person name="Cock J.M."/>
            <person name="Elias M."/>
            <person name="Gladyshev V.N."/>
            <person name="Groth M."/>
            <person name="Guda C."/>
            <person name="Hadaegh A."/>
            <person name="Iglesias-Rodriguez M.D."/>
            <person name="Jenkins J."/>
            <person name="Jones B.M."/>
            <person name="Lawson T."/>
            <person name="Leese F."/>
            <person name="Lindquist E."/>
            <person name="Lobanov A."/>
            <person name="Lomsadze A."/>
            <person name="Malik S.B."/>
            <person name="Marsh M.E."/>
            <person name="Mackinder L."/>
            <person name="Mock T."/>
            <person name="Mueller-Roeber B."/>
            <person name="Pagarete A."/>
            <person name="Parker M."/>
            <person name="Probert I."/>
            <person name="Quesneville H."/>
            <person name="Raines C."/>
            <person name="Rensing S.A."/>
            <person name="Riano-Pachon D.M."/>
            <person name="Richier S."/>
            <person name="Rokitta S."/>
            <person name="Shiraiwa Y."/>
            <person name="Soanes D.M."/>
            <person name="van der Giezen M."/>
            <person name="Wahlund T.M."/>
            <person name="Williams B."/>
            <person name="Wilson W."/>
            <person name="Wolfe G."/>
            <person name="Wurch L.L."/>
        </authorList>
    </citation>
    <scope>NUCLEOTIDE SEQUENCE</scope>
</reference>
<organism evidence="2 3">
    <name type="scientific">Emiliania huxleyi (strain CCMP1516)</name>
    <dbReference type="NCBI Taxonomy" id="280463"/>
    <lineage>
        <taxon>Eukaryota</taxon>
        <taxon>Haptista</taxon>
        <taxon>Haptophyta</taxon>
        <taxon>Prymnesiophyceae</taxon>
        <taxon>Isochrysidales</taxon>
        <taxon>Noelaerhabdaceae</taxon>
        <taxon>Emiliania</taxon>
    </lineage>
</organism>
<dbReference type="HOGENOM" id="CLU_2019544_0_0_1"/>
<protein>
    <recommendedName>
        <fullName evidence="1">CRAL-TRIO domain-containing protein</fullName>
    </recommendedName>
</protein>
<dbReference type="KEGG" id="ehx:EMIHUDRAFT_120832"/>
<dbReference type="RefSeq" id="XP_005761311.1">
    <property type="nucleotide sequence ID" value="XM_005761254.1"/>
</dbReference>
<dbReference type="PaxDb" id="2903-EOD08882"/>
<accession>A0A0D3IC97</accession>
<feature type="domain" description="CRAL-TRIO" evidence="1">
    <location>
        <begin position="10"/>
        <end position="101"/>
    </location>
</feature>
<evidence type="ECO:0000259" key="1">
    <source>
        <dbReference type="PROSITE" id="PS50191"/>
    </source>
</evidence>
<name>A0A0D3IC97_EMIH1</name>
<dbReference type="Pfam" id="PF00650">
    <property type="entry name" value="CRAL_TRIO"/>
    <property type="match status" value="1"/>
</dbReference>
<dbReference type="AlphaFoldDB" id="A0A0D3IC97"/>
<dbReference type="Proteomes" id="UP000013827">
    <property type="component" value="Unassembled WGS sequence"/>
</dbReference>
<dbReference type="InterPro" id="IPR036865">
    <property type="entry name" value="CRAL-TRIO_dom_sf"/>
</dbReference>
<dbReference type="KEGG" id="ehx:EMIHUDRAFT_115075"/>
<dbReference type="InterPro" id="IPR001251">
    <property type="entry name" value="CRAL-TRIO_dom"/>
</dbReference>
<evidence type="ECO:0000313" key="2">
    <source>
        <dbReference type="EnsemblProtists" id="EOD08882"/>
    </source>
</evidence>
<dbReference type="SUPFAM" id="SSF52087">
    <property type="entry name" value="CRAL/TRIO domain"/>
    <property type="match status" value="1"/>
</dbReference>
<dbReference type="RefSeq" id="XP_005778711.1">
    <property type="nucleotide sequence ID" value="XM_005778654.1"/>
</dbReference>
<proteinExistence type="predicted"/>
<dbReference type="EnsemblProtists" id="EOD26282">
    <property type="protein sequence ID" value="EOD26282"/>
    <property type="gene ID" value="EMIHUDRAFT_115075"/>
</dbReference>
<dbReference type="GeneID" id="17271828"/>
<dbReference type="EnsemblProtists" id="EOD08882">
    <property type="protein sequence ID" value="EOD08882"/>
    <property type="gene ID" value="EMIHUDRAFT_120832"/>
</dbReference>
<dbReference type="PROSITE" id="PS50191">
    <property type="entry name" value="CRAL_TRIO"/>
    <property type="match status" value="1"/>
</dbReference>
<evidence type="ECO:0000313" key="3">
    <source>
        <dbReference type="Proteomes" id="UP000013827"/>
    </source>
</evidence>
<sequence length="123" mass="13472">MNPRMGSTALPMFANHFPERLAEIVLLDPPRLFHALYRTLEPLIDPVTKRKICVVRGEAARQRHSALRWQSDPPMAAWLEAVASQCRGQPGAFPPASLSDALSDRSTREVLAAVRKASSQGGG</sequence>
<dbReference type="CDD" id="cd00170">
    <property type="entry name" value="SEC14"/>
    <property type="match status" value="1"/>
</dbReference>
<keyword evidence="3" id="KW-1185">Reference proteome</keyword>
<dbReference type="GeneID" id="17255035"/>